<dbReference type="SMART" id="SM00422">
    <property type="entry name" value="HTH_MERR"/>
    <property type="match status" value="1"/>
</dbReference>
<dbReference type="InterPro" id="IPR006158">
    <property type="entry name" value="Cobalamin-bd"/>
</dbReference>
<evidence type="ECO:0000313" key="5">
    <source>
        <dbReference type="EMBL" id="TKK90172.1"/>
    </source>
</evidence>
<dbReference type="PROSITE" id="PS51332">
    <property type="entry name" value="B12_BINDING"/>
    <property type="match status" value="1"/>
</dbReference>
<dbReference type="SUPFAM" id="SSF46955">
    <property type="entry name" value="Putative DNA-binding domain"/>
    <property type="match status" value="1"/>
</dbReference>
<dbReference type="PANTHER" id="PTHR30204">
    <property type="entry name" value="REDOX-CYCLING DRUG-SENSING TRANSCRIPTIONAL ACTIVATOR SOXR"/>
    <property type="match status" value="1"/>
</dbReference>
<comment type="caution">
    <text evidence="5">The sequence shown here is derived from an EMBL/GenBank/DDBJ whole genome shotgun (WGS) entry which is preliminary data.</text>
</comment>
<dbReference type="GO" id="GO:0046872">
    <property type="term" value="F:metal ion binding"/>
    <property type="evidence" value="ECO:0007669"/>
    <property type="project" value="InterPro"/>
</dbReference>
<accession>A0A4U3MNA1</accession>
<evidence type="ECO:0000259" key="4">
    <source>
        <dbReference type="PROSITE" id="PS51332"/>
    </source>
</evidence>
<dbReference type="GO" id="GO:0003677">
    <property type="term" value="F:DNA binding"/>
    <property type="evidence" value="ECO:0007669"/>
    <property type="project" value="UniProtKB-KW"/>
</dbReference>
<evidence type="ECO:0000313" key="6">
    <source>
        <dbReference type="Proteomes" id="UP000308705"/>
    </source>
</evidence>
<proteinExistence type="predicted"/>
<gene>
    <name evidence="5" type="ORF">FDA94_07080</name>
</gene>
<dbReference type="OrthoDB" id="9800334at2"/>
<name>A0A4U3MNA1_9ACTN</name>
<evidence type="ECO:0000259" key="3">
    <source>
        <dbReference type="PROSITE" id="PS50937"/>
    </source>
</evidence>
<feature type="domain" description="HTH merR-type" evidence="3">
    <location>
        <begin position="10"/>
        <end position="80"/>
    </location>
</feature>
<sequence length="309" mass="33406">MPEREPTAPSYGIGAVARRFGLPAPTLRTWDQRYGLGPSLRTAGGHRRYTELDVRRIEEMHRLVRAGAPAAEAAETALKILRLTTPARRPAARDPRAEPGRSPAGWDEPVYSVTQVARAALSLDSWFVTAALENWLRERGVAGTWDHLVIPVFAAISRRQDDTGAGIDLEHLFSERVLAALAPLVERPAAPVHPRPVLLACAEEEQHSLPLFALAAALTVEHDVECRVMGARMPYDALADAIRRLAPVAVFLWSQQAGTGDPAPLAGLPRLRPASALFVGGPGWGDLPAGVVHLRSLDEAITSICAVLR</sequence>
<evidence type="ECO:0000256" key="1">
    <source>
        <dbReference type="ARBA" id="ARBA00023125"/>
    </source>
</evidence>
<dbReference type="GO" id="GO:0003700">
    <property type="term" value="F:DNA-binding transcription factor activity"/>
    <property type="evidence" value="ECO:0007669"/>
    <property type="project" value="InterPro"/>
</dbReference>
<dbReference type="GO" id="GO:0031419">
    <property type="term" value="F:cobalamin binding"/>
    <property type="evidence" value="ECO:0007669"/>
    <property type="project" value="InterPro"/>
</dbReference>
<feature type="region of interest" description="Disordered" evidence="2">
    <location>
        <begin position="85"/>
        <end position="105"/>
    </location>
</feature>
<dbReference type="Pfam" id="PF13411">
    <property type="entry name" value="MerR_1"/>
    <property type="match status" value="1"/>
</dbReference>
<keyword evidence="1" id="KW-0238">DNA-binding</keyword>
<dbReference type="EMBL" id="SZQA01000004">
    <property type="protein sequence ID" value="TKK90172.1"/>
    <property type="molecule type" value="Genomic_DNA"/>
</dbReference>
<feature type="domain" description="B12-binding" evidence="4">
    <location>
        <begin position="194"/>
        <end position="309"/>
    </location>
</feature>
<evidence type="ECO:0000256" key="2">
    <source>
        <dbReference type="SAM" id="MobiDB-lite"/>
    </source>
</evidence>
<dbReference type="Gene3D" id="3.40.50.280">
    <property type="entry name" value="Cobalamin-binding domain"/>
    <property type="match status" value="1"/>
</dbReference>
<protein>
    <submittedName>
        <fullName evidence="5">MerR family transcriptional regulator</fullName>
    </submittedName>
</protein>
<dbReference type="InterPro" id="IPR047057">
    <property type="entry name" value="MerR_fam"/>
</dbReference>
<organism evidence="5 6">
    <name type="scientific">Herbidospora galbida</name>
    <dbReference type="NCBI Taxonomy" id="2575442"/>
    <lineage>
        <taxon>Bacteria</taxon>
        <taxon>Bacillati</taxon>
        <taxon>Actinomycetota</taxon>
        <taxon>Actinomycetes</taxon>
        <taxon>Streptosporangiales</taxon>
        <taxon>Streptosporangiaceae</taxon>
        <taxon>Herbidospora</taxon>
    </lineage>
</organism>
<dbReference type="RefSeq" id="WP_137246210.1">
    <property type="nucleotide sequence ID" value="NZ_SZQA01000004.1"/>
</dbReference>
<dbReference type="PROSITE" id="PS50937">
    <property type="entry name" value="HTH_MERR_2"/>
    <property type="match status" value="1"/>
</dbReference>
<keyword evidence="6" id="KW-1185">Reference proteome</keyword>
<dbReference type="InterPro" id="IPR009061">
    <property type="entry name" value="DNA-bd_dom_put_sf"/>
</dbReference>
<dbReference type="InterPro" id="IPR000551">
    <property type="entry name" value="MerR-type_HTH_dom"/>
</dbReference>
<dbReference type="PANTHER" id="PTHR30204:SF97">
    <property type="entry name" value="MERR FAMILY REGULATORY PROTEIN"/>
    <property type="match status" value="1"/>
</dbReference>
<dbReference type="Proteomes" id="UP000308705">
    <property type="component" value="Unassembled WGS sequence"/>
</dbReference>
<dbReference type="Gene3D" id="1.10.1660.10">
    <property type="match status" value="1"/>
</dbReference>
<dbReference type="AlphaFoldDB" id="A0A4U3MNA1"/>
<reference evidence="5 6" key="1">
    <citation type="submission" date="2019-04" db="EMBL/GenBank/DDBJ databases">
        <title>Herbidospora sp. NEAU-GS14.nov., a novel actinomycete isolated from soil.</title>
        <authorList>
            <person name="Han L."/>
        </authorList>
    </citation>
    <scope>NUCLEOTIDE SEQUENCE [LARGE SCALE GENOMIC DNA]</scope>
    <source>
        <strain evidence="5 6">NEAU-GS14</strain>
    </source>
</reference>